<proteinExistence type="predicted"/>
<keyword evidence="1" id="KW-1133">Transmembrane helix</keyword>
<evidence type="ECO:0000313" key="3">
    <source>
        <dbReference type="Proteomes" id="UP000187412"/>
    </source>
</evidence>
<feature type="transmembrane region" description="Helical" evidence="1">
    <location>
        <begin position="76"/>
        <end position="95"/>
    </location>
</feature>
<sequence length="477" mass="53557">MKRLLKAEVLAALAGGGLIIYLLFLKPFVGVADNGDFLRMMNTIGLNYYEAVEGYADRFFSFSHSRFSYDNLFRGFYPSSQILLVLVPRLISGLFHGSYFDIRLLGAVYALLLLAATWLIVKLGTGRSYITGLVLGAGMLFVFYDIGYLAYFNSLFGEPVSMVFMLLTFALGLRLAGQEHPTPKGLTVFFIAVLFLICSKIQNAPVGIAFALIFLRMAALKGSGSWKKLARWFAVAVFLVSVIMYVGAPKELKHINLYQTVFFGILNESPDVRGDLRDLGLPERLEVLAGTNYFQGDTAIKQDDPSLTPDFYDRMSHKDVLFFYLKHPSRLIDNMKYAAENSMSIRPYYLGSYEKSENKPAGALAYTYSAWSQLKNNHIPHTLGFLVLFYLVYYGGVLFEYFRTRELRGRIAGELMMLLGLIGLFSFLVPILGDGRADIGKHLFLFNVCFDMMAVAMLGWVVHKLAGAGKYFTGQKR</sequence>
<dbReference type="RefSeq" id="WP_076110798.1">
    <property type="nucleotide sequence ID" value="NZ_MPTB01000013.1"/>
</dbReference>
<feature type="transmembrane region" description="Helical" evidence="1">
    <location>
        <begin position="411"/>
        <end position="432"/>
    </location>
</feature>
<keyword evidence="3" id="KW-1185">Reference proteome</keyword>
<evidence type="ECO:0000256" key="1">
    <source>
        <dbReference type="SAM" id="Phobius"/>
    </source>
</evidence>
<name>A0ABX3HCK1_PAEBO</name>
<dbReference type="EMBL" id="MPTB01000013">
    <property type="protein sequence ID" value="OMD48109.1"/>
    <property type="molecule type" value="Genomic_DNA"/>
</dbReference>
<keyword evidence="1" id="KW-0812">Transmembrane</keyword>
<comment type="caution">
    <text evidence="2">The sequence shown here is derived from an EMBL/GenBank/DDBJ whole genome shotgun (WGS) entry which is preliminary data.</text>
</comment>
<feature type="transmembrane region" description="Helical" evidence="1">
    <location>
        <begin position="159"/>
        <end position="177"/>
    </location>
</feature>
<keyword evidence="1" id="KW-0472">Membrane</keyword>
<protein>
    <recommendedName>
        <fullName evidence="4">Glycosyltransferase RgtA/B/C/D-like domain-containing protein</fullName>
    </recommendedName>
</protein>
<feature type="transmembrane region" description="Helical" evidence="1">
    <location>
        <begin position="102"/>
        <end position="121"/>
    </location>
</feature>
<organism evidence="2 3">
    <name type="scientific">Paenibacillus borealis</name>
    <dbReference type="NCBI Taxonomy" id="160799"/>
    <lineage>
        <taxon>Bacteria</taxon>
        <taxon>Bacillati</taxon>
        <taxon>Bacillota</taxon>
        <taxon>Bacilli</taxon>
        <taxon>Bacillales</taxon>
        <taxon>Paenibacillaceae</taxon>
        <taxon>Paenibacillus</taxon>
    </lineage>
</organism>
<accession>A0ABX3HCK1</accession>
<gene>
    <name evidence="2" type="ORF">BSK56_12470</name>
</gene>
<feature type="transmembrane region" description="Helical" evidence="1">
    <location>
        <begin position="229"/>
        <end position="248"/>
    </location>
</feature>
<reference evidence="2 3" key="1">
    <citation type="submission" date="2016-10" db="EMBL/GenBank/DDBJ databases">
        <title>Paenibacillus species isolates.</title>
        <authorList>
            <person name="Beno S.M."/>
        </authorList>
    </citation>
    <scope>NUCLEOTIDE SEQUENCE [LARGE SCALE GENOMIC DNA]</scope>
    <source>
        <strain evidence="2 3">FSL H7-0744</strain>
    </source>
</reference>
<feature type="transmembrane region" description="Helical" evidence="1">
    <location>
        <begin position="7"/>
        <end position="24"/>
    </location>
</feature>
<feature type="transmembrane region" description="Helical" evidence="1">
    <location>
        <begin position="444"/>
        <end position="462"/>
    </location>
</feature>
<feature type="transmembrane region" description="Helical" evidence="1">
    <location>
        <begin position="379"/>
        <end position="399"/>
    </location>
</feature>
<feature type="transmembrane region" description="Helical" evidence="1">
    <location>
        <begin position="189"/>
        <end position="217"/>
    </location>
</feature>
<evidence type="ECO:0000313" key="2">
    <source>
        <dbReference type="EMBL" id="OMD48109.1"/>
    </source>
</evidence>
<dbReference type="Proteomes" id="UP000187412">
    <property type="component" value="Unassembled WGS sequence"/>
</dbReference>
<feature type="transmembrane region" description="Helical" evidence="1">
    <location>
        <begin position="133"/>
        <end position="152"/>
    </location>
</feature>
<evidence type="ECO:0008006" key="4">
    <source>
        <dbReference type="Google" id="ProtNLM"/>
    </source>
</evidence>